<sequence>MKVTVEGSGAGPAAVKRRRSGAPGRRQSGGVSVRRRVQVDAATAPEPAPAPAPLQRLLAACRRAFGGPGTVPAHHDVVLIRDILDKMGPEDVHLRAVTKAAAASGGPRTHPVPIITRTTIYKCKNFSVVVFLLPPGATIPLHNHPGMTVFSKLLLGSLRVTSYDWAEADQRPVAVGGDRPLLRLAKLVLDADLSAPCDALVLFPESGGNMHRFAAATACAVLDVLGPPYSGDRDCTYYQDLPYRRHIDDTDEAAGDEEQKPRLGWLLETRKPKELHMYEVPYRGPPILWKRRPAFDSWRRQQQQHKGQ</sequence>
<evidence type="ECO:0000256" key="4">
    <source>
        <dbReference type="ARBA" id="ARBA00022723"/>
    </source>
</evidence>
<evidence type="ECO:0000256" key="1">
    <source>
        <dbReference type="ARBA" id="ARBA00001954"/>
    </source>
</evidence>
<dbReference type="PANTHER" id="PTHR22966">
    <property type="entry name" value="2-AMINOETHANETHIOL DIOXYGENASE"/>
    <property type="match status" value="1"/>
</dbReference>
<protein>
    <recommendedName>
        <fullName evidence="3">cysteine dioxygenase</fullName>
        <ecNumber evidence="3">1.13.11.20</ecNumber>
    </recommendedName>
</protein>
<keyword evidence="5" id="KW-0560">Oxidoreductase</keyword>
<dbReference type="Gene3D" id="2.60.120.10">
    <property type="entry name" value="Jelly Rolls"/>
    <property type="match status" value="1"/>
</dbReference>
<gene>
    <name evidence="9" type="primary">PCO1_0</name>
    <name evidence="9" type="ORF">Zm00014a_027152</name>
</gene>
<organism evidence="9">
    <name type="scientific">Zea mays</name>
    <name type="common">Maize</name>
    <dbReference type="NCBI Taxonomy" id="4577"/>
    <lineage>
        <taxon>Eukaryota</taxon>
        <taxon>Viridiplantae</taxon>
        <taxon>Streptophyta</taxon>
        <taxon>Embryophyta</taxon>
        <taxon>Tracheophyta</taxon>
        <taxon>Spermatophyta</taxon>
        <taxon>Magnoliopsida</taxon>
        <taxon>Liliopsida</taxon>
        <taxon>Poales</taxon>
        <taxon>Poaceae</taxon>
        <taxon>PACMAD clade</taxon>
        <taxon>Panicoideae</taxon>
        <taxon>Andropogonodae</taxon>
        <taxon>Andropogoneae</taxon>
        <taxon>Tripsacinae</taxon>
        <taxon>Zea</taxon>
    </lineage>
</organism>
<evidence type="ECO:0000256" key="5">
    <source>
        <dbReference type="ARBA" id="ARBA00023002"/>
    </source>
</evidence>
<feature type="region of interest" description="Disordered" evidence="8">
    <location>
        <begin position="1"/>
        <end position="36"/>
    </location>
</feature>
<dbReference type="CDD" id="cd20289">
    <property type="entry name" value="cupin_ADO"/>
    <property type="match status" value="1"/>
</dbReference>
<comment type="similarity">
    <text evidence="2">Belongs to the cysteine dioxygenase family.</text>
</comment>
<dbReference type="GO" id="GO:0017172">
    <property type="term" value="F:cysteine dioxygenase activity"/>
    <property type="evidence" value="ECO:0007669"/>
    <property type="project" value="UniProtKB-EC"/>
</dbReference>
<dbReference type="InterPro" id="IPR014710">
    <property type="entry name" value="RmlC-like_jellyroll"/>
</dbReference>
<evidence type="ECO:0000256" key="3">
    <source>
        <dbReference type="ARBA" id="ARBA00013133"/>
    </source>
</evidence>
<name>A0A317Y663_MAIZE</name>
<dbReference type="InterPro" id="IPR012864">
    <property type="entry name" value="PCO/ADO"/>
</dbReference>
<dbReference type="AlphaFoldDB" id="A0A317Y663"/>
<evidence type="ECO:0000256" key="2">
    <source>
        <dbReference type="ARBA" id="ARBA00006622"/>
    </source>
</evidence>
<dbReference type="EMBL" id="NCVQ01000001">
    <property type="protein sequence ID" value="PWZ53706.1"/>
    <property type="molecule type" value="Genomic_DNA"/>
</dbReference>
<accession>A0A317Y663</accession>
<keyword evidence="6" id="KW-0408">Iron</keyword>
<comment type="caution">
    <text evidence="9">The sequence shown here is derived from an EMBL/GenBank/DDBJ whole genome shotgun (WGS) entry which is preliminary data.</text>
</comment>
<comment type="catalytic activity">
    <reaction evidence="7">
        <text>L-cysteine + O2 = 3-sulfino-L-alanine + H(+)</text>
        <dbReference type="Rhea" id="RHEA:20441"/>
        <dbReference type="ChEBI" id="CHEBI:15378"/>
        <dbReference type="ChEBI" id="CHEBI:15379"/>
        <dbReference type="ChEBI" id="CHEBI:35235"/>
        <dbReference type="ChEBI" id="CHEBI:61085"/>
        <dbReference type="EC" id="1.13.11.20"/>
    </reaction>
    <physiologicalReaction direction="left-to-right" evidence="7">
        <dbReference type="Rhea" id="RHEA:20442"/>
    </physiologicalReaction>
</comment>
<evidence type="ECO:0000256" key="8">
    <source>
        <dbReference type="SAM" id="MobiDB-lite"/>
    </source>
</evidence>
<evidence type="ECO:0000313" key="9">
    <source>
        <dbReference type="EMBL" id="PWZ53706.1"/>
    </source>
</evidence>
<dbReference type="InterPro" id="IPR011051">
    <property type="entry name" value="RmlC_Cupin_sf"/>
</dbReference>
<dbReference type="ExpressionAtlas" id="A0A317Y663">
    <property type="expression patterns" value="baseline and differential"/>
</dbReference>
<dbReference type="SUPFAM" id="SSF51182">
    <property type="entry name" value="RmlC-like cupins"/>
    <property type="match status" value="1"/>
</dbReference>
<proteinExistence type="inferred from homology"/>
<dbReference type="PANTHER" id="PTHR22966:SF63">
    <property type="entry name" value="CYSTEINE DIOXYGENASE"/>
    <property type="match status" value="1"/>
</dbReference>
<dbReference type="GO" id="GO:0070483">
    <property type="term" value="P:detection of hypoxia"/>
    <property type="evidence" value="ECO:0007669"/>
    <property type="project" value="UniProtKB-ARBA"/>
</dbReference>
<evidence type="ECO:0000256" key="7">
    <source>
        <dbReference type="ARBA" id="ARBA00024284"/>
    </source>
</evidence>
<reference evidence="9" key="1">
    <citation type="journal article" date="2018" name="Nat. Genet.">
        <title>Extensive intraspecific gene order and gene structural variations between Mo17 and other maize genomes.</title>
        <authorList>
            <person name="Sun S."/>
            <person name="Zhou Y."/>
            <person name="Chen J."/>
            <person name="Shi J."/>
            <person name="Zhao H."/>
            <person name="Zhao H."/>
            <person name="Song W."/>
            <person name="Zhang M."/>
            <person name="Cui Y."/>
            <person name="Dong X."/>
            <person name="Liu H."/>
            <person name="Ma X."/>
            <person name="Jiao Y."/>
            <person name="Wang B."/>
            <person name="Wei X."/>
            <person name="Stein J.C."/>
            <person name="Glaubitz J.C."/>
            <person name="Lu F."/>
            <person name="Yu G."/>
            <person name="Liang C."/>
            <person name="Fengler K."/>
            <person name="Li B."/>
            <person name="Rafalski A."/>
            <person name="Schnable P.S."/>
            <person name="Ware D.H."/>
            <person name="Buckler E.S."/>
            <person name="Lai J."/>
        </authorList>
    </citation>
    <scope>NUCLEOTIDE SEQUENCE [LARGE SCALE GENOMIC DNA]</scope>
    <source>
        <tissue evidence="9">Seedling</tissue>
    </source>
</reference>
<dbReference type="EC" id="1.13.11.20" evidence="3"/>
<dbReference type="Pfam" id="PF07847">
    <property type="entry name" value="PCO_ADO"/>
    <property type="match status" value="1"/>
</dbReference>
<comment type="cofactor">
    <cofactor evidence="1">
        <name>Fe(2+)</name>
        <dbReference type="ChEBI" id="CHEBI:29033"/>
    </cofactor>
</comment>
<evidence type="ECO:0000256" key="6">
    <source>
        <dbReference type="ARBA" id="ARBA00023004"/>
    </source>
</evidence>
<keyword evidence="4" id="KW-0479">Metal-binding</keyword>
<dbReference type="Proteomes" id="UP000251960">
    <property type="component" value="Chromosome 1"/>
</dbReference>
<dbReference type="GO" id="GO:0046872">
    <property type="term" value="F:metal ion binding"/>
    <property type="evidence" value="ECO:0007669"/>
    <property type="project" value="UniProtKB-KW"/>
</dbReference>